<keyword evidence="1" id="KW-1133">Transmembrane helix</keyword>
<sequence>MDTSRKNLRKLRDDALARSDVVVCTAFAASMAGLIDAPWTDKGKYIPFRCFYRVYSEGLEMFNDGFKEFHKSLRELCDDTLARSDVVVCTAFAVSMTALRENVTPHAVVVYEAARFTEPELWPALTWYEPKALVLVGDHHQLYPLVFSHLKDNPLSAQLKVSLGPPVLRWPHGVHIQHAASYGRCVSCASWSNPRVNCGWIPRRRIYDRGL</sequence>
<evidence type="ECO:0000313" key="3">
    <source>
        <dbReference type="EMBL" id="KAL2800691.1"/>
    </source>
</evidence>
<accession>A0ABR4GNV7</accession>
<evidence type="ECO:0000256" key="1">
    <source>
        <dbReference type="SAM" id="Phobius"/>
    </source>
</evidence>
<protein>
    <recommendedName>
        <fullName evidence="2">DNA2/NAM7 helicase helicase domain-containing protein</fullName>
    </recommendedName>
</protein>
<organism evidence="3 4">
    <name type="scientific">Aspergillus keveii</name>
    <dbReference type="NCBI Taxonomy" id="714993"/>
    <lineage>
        <taxon>Eukaryota</taxon>
        <taxon>Fungi</taxon>
        <taxon>Dikarya</taxon>
        <taxon>Ascomycota</taxon>
        <taxon>Pezizomycotina</taxon>
        <taxon>Eurotiomycetes</taxon>
        <taxon>Eurotiomycetidae</taxon>
        <taxon>Eurotiales</taxon>
        <taxon>Aspergillaceae</taxon>
        <taxon>Aspergillus</taxon>
        <taxon>Aspergillus subgen. Nidulantes</taxon>
    </lineage>
</organism>
<dbReference type="Proteomes" id="UP001610563">
    <property type="component" value="Unassembled WGS sequence"/>
</dbReference>
<dbReference type="InterPro" id="IPR041677">
    <property type="entry name" value="DNA2/NAM7_AAA_11"/>
</dbReference>
<keyword evidence="1" id="KW-0472">Membrane</keyword>
<dbReference type="EMBL" id="JBFTWV010000002">
    <property type="protein sequence ID" value="KAL2800691.1"/>
    <property type="molecule type" value="Genomic_DNA"/>
</dbReference>
<comment type="caution">
    <text evidence="3">The sequence shown here is derived from an EMBL/GenBank/DDBJ whole genome shotgun (WGS) entry which is preliminary data.</text>
</comment>
<keyword evidence="1" id="KW-0812">Transmembrane</keyword>
<dbReference type="InterPro" id="IPR050534">
    <property type="entry name" value="Coronavir_polyprotein_1ab"/>
</dbReference>
<feature type="transmembrane region" description="Helical" evidence="1">
    <location>
        <begin position="21"/>
        <end position="39"/>
    </location>
</feature>
<feature type="domain" description="DNA2/NAM7 helicase helicase" evidence="2">
    <location>
        <begin position="66"/>
        <end position="148"/>
    </location>
</feature>
<proteinExistence type="predicted"/>
<name>A0ABR4GNV7_9EURO</name>
<dbReference type="Pfam" id="PF13086">
    <property type="entry name" value="AAA_11"/>
    <property type="match status" value="1"/>
</dbReference>
<evidence type="ECO:0000259" key="2">
    <source>
        <dbReference type="Pfam" id="PF13086"/>
    </source>
</evidence>
<dbReference type="PANTHER" id="PTHR43788">
    <property type="entry name" value="DNA2/NAM7 HELICASE FAMILY MEMBER"/>
    <property type="match status" value="1"/>
</dbReference>
<dbReference type="Gene3D" id="3.40.50.300">
    <property type="entry name" value="P-loop containing nucleotide triphosphate hydrolases"/>
    <property type="match status" value="1"/>
</dbReference>
<dbReference type="InterPro" id="IPR027417">
    <property type="entry name" value="P-loop_NTPase"/>
</dbReference>
<evidence type="ECO:0000313" key="4">
    <source>
        <dbReference type="Proteomes" id="UP001610563"/>
    </source>
</evidence>
<reference evidence="3 4" key="1">
    <citation type="submission" date="2024-07" db="EMBL/GenBank/DDBJ databases">
        <title>Section-level genome sequencing and comparative genomics of Aspergillus sections Usti and Cavernicolus.</title>
        <authorList>
            <consortium name="Lawrence Berkeley National Laboratory"/>
            <person name="Nybo J.L."/>
            <person name="Vesth T.C."/>
            <person name="Theobald S."/>
            <person name="Frisvad J.C."/>
            <person name="Larsen T.O."/>
            <person name="Kjaerboelling I."/>
            <person name="Rothschild-Mancinelli K."/>
            <person name="Lyhne E.K."/>
            <person name="Kogle M.E."/>
            <person name="Barry K."/>
            <person name="Clum A."/>
            <person name="Na H."/>
            <person name="Ledsgaard L."/>
            <person name="Lin J."/>
            <person name="Lipzen A."/>
            <person name="Kuo A."/>
            <person name="Riley R."/>
            <person name="Mondo S."/>
            <person name="Labutti K."/>
            <person name="Haridas S."/>
            <person name="Pangalinan J."/>
            <person name="Salamov A.A."/>
            <person name="Simmons B.A."/>
            <person name="Magnuson J.K."/>
            <person name="Chen J."/>
            <person name="Drula E."/>
            <person name="Henrissat B."/>
            <person name="Wiebenga A."/>
            <person name="Lubbers R.J."/>
            <person name="Gomes A.C."/>
            <person name="Makela M.R."/>
            <person name="Stajich J."/>
            <person name="Grigoriev I.V."/>
            <person name="Mortensen U.H."/>
            <person name="De Vries R.P."/>
            <person name="Baker S.E."/>
            <person name="Andersen M.R."/>
        </authorList>
    </citation>
    <scope>NUCLEOTIDE SEQUENCE [LARGE SCALE GENOMIC DNA]</scope>
    <source>
        <strain evidence="3 4">CBS 209.92</strain>
    </source>
</reference>
<gene>
    <name evidence="3" type="ORF">BJX66DRAFT_97583</name>
</gene>
<keyword evidence="4" id="KW-1185">Reference proteome</keyword>
<dbReference type="PANTHER" id="PTHR43788:SF8">
    <property type="entry name" value="DNA-BINDING PROTEIN SMUBP-2"/>
    <property type="match status" value="1"/>
</dbReference>